<reference evidence="4 6" key="1">
    <citation type="journal article" date="2012" name="Nature">
        <title>Algal genomes reveal evolutionary mosaicism and the fate of nucleomorphs.</title>
        <authorList>
            <consortium name="DOE Joint Genome Institute"/>
            <person name="Curtis B.A."/>
            <person name="Tanifuji G."/>
            <person name="Burki F."/>
            <person name="Gruber A."/>
            <person name="Irimia M."/>
            <person name="Maruyama S."/>
            <person name="Arias M.C."/>
            <person name="Ball S.G."/>
            <person name="Gile G.H."/>
            <person name="Hirakawa Y."/>
            <person name="Hopkins J.F."/>
            <person name="Kuo A."/>
            <person name="Rensing S.A."/>
            <person name="Schmutz J."/>
            <person name="Symeonidi A."/>
            <person name="Elias M."/>
            <person name="Eveleigh R.J."/>
            <person name="Herman E.K."/>
            <person name="Klute M.J."/>
            <person name="Nakayama T."/>
            <person name="Obornik M."/>
            <person name="Reyes-Prieto A."/>
            <person name="Armbrust E.V."/>
            <person name="Aves S.J."/>
            <person name="Beiko R.G."/>
            <person name="Coutinho P."/>
            <person name="Dacks J.B."/>
            <person name="Durnford D.G."/>
            <person name="Fast N.M."/>
            <person name="Green B.R."/>
            <person name="Grisdale C.J."/>
            <person name="Hempel F."/>
            <person name="Henrissat B."/>
            <person name="Hoppner M.P."/>
            <person name="Ishida K."/>
            <person name="Kim E."/>
            <person name="Koreny L."/>
            <person name="Kroth P.G."/>
            <person name="Liu Y."/>
            <person name="Malik S.B."/>
            <person name="Maier U.G."/>
            <person name="McRose D."/>
            <person name="Mock T."/>
            <person name="Neilson J.A."/>
            <person name="Onodera N.T."/>
            <person name="Poole A.M."/>
            <person name="Pritham E.J."/>
            <person name="Richards T.A."/>
            <person name="Rocap G."/>
            <person name="Roy S.W."/>
            <person name="Sarai C."/>
            <person name="Schaack S."/>
            <person name="Shirato S."/>
            <person name="Slamovits C.H."/>
            <person name="Spencer D.F."/>
            <person name="Suzuki S."/>
            <person name="Worden A.Z."/>
            <person name="Zauner S."/>
            <person name="Barry K."/>
            <person name="Bell C."/>
            <person name="Bharti A.K."/>
            <person name="Crow J.A."/>
            <person name="Grimwood J."/>
            <person name="Kramer R."/>
            <person name="Lindquist E."/>
            <person name="Lucas S."/>
            <person name="Salamov A."/>
            <person name="McFadden G.I."/>
            <person name="Lane C.E."/>
            <person name="Keeling P.J."/>
            <person name="Gray M.W."/>
            <person name="Grigoriev I.V."/>
            <person name="Archibald J.M."/>
        </authorList>
    </citation>
    <scope>NUCLEOTIDE SEQUENCE</scope>
    <source>
        <strain evidence="4 6">CCMP2712</strain>
    </source>
</reference>
<feature type="repeat" description="ANK" evidence="3">
    <location>
        <begin position="28"/>
        <end position="60"/>
    </location>
</feature>
<dbReference type="GO" id="GO:0010468">
    <property type="term" value="P:regulation of gene expression"/>
    <property type="evidence" value="ECO:0007669"/>
    <property type="project" value="TreeGrafter"/>
</dbReference>
<dbReference type="STRING" id="905079.L1JE25"/>
<keyword evidence="2 3" id="KW-0040">ANK repeat</keyword>
<dbReference type="RefSeq" id="XP_005833741.1">
    <property type="nucleotide sequence ID" value="XM_005833684.1"/>
</dbReference>
<feature type="non-terminal residue" evidence="4">
    <location>
        <position position="155"/>
    </location>
</feature>
<dbReference type="GeneID" id="17303349"/>
<dbReference type="SUPFAM" id="SSF48403">
    <property type="entry name" value="Ankyrin repeat"/>
    <property type="match status" value="1"/>
</dbReference>
<dbReference type="Gene3D" id="1.25.40.20">
    <property type="entry name" value="Ankyrin repeat-containing domain"/>
    <property type="match status" value="1"/>
</dbReference>
<evidence type="ECO:0000256" key="1">
    <source>
        <dbReference type="ARBA" id="ARBA00022737"/>
    </source>
</evidence>
<dbReference type="OMA" id="HWASIAN"/>
<protein>
    <submittedName>
        <fullName evidence="4 5">Uncharacterized protein</fullName>
    </submittedName>
</protein>
<evidence type="ECO:0000313" key="4">
    <source>
        <dbReference type="EMBL" id="EKX46761.1"/>
    </source>
</evidence>
<name>L1JE25_GUITC</name>
<dbReference type="AlphaFoldDB" id="L1JE25"/>
<keyword evidence="1" id="KW-0677">Repeat</keyword>
<dbReference type="PANTHER" id="PTHR24124:SF14">
    <property type="entry name" value="CHROMOSOME UNDETERMINED SCAFFOLD_25, WHOLE GENOME SHOTGUN SEQUENCE"/>
    <property type="match status" value="1"/>
</dbReference>
<dbReference type="Proteomes" id="UP000011087">
    <property type="component" value="Unassembled WGS sequence"/>
</dbReference>
<dbReference type="InterPro" id="IPR002110">
    <property type="entry name" value="Ankyrin_rpt"/>
</dbReference>
<dbReference type="PROSITE" id="PS50088">
    <property type="entry name" value="ANK_REPEAT"/>
    <property type="match status" value="3"/>
</dbReference>
<dbReference type="PROSITE" id="PS50297">
    <property type="entry name" value="ANK_REP_REGION"/>
    <property type="match status" value="2"/>
</dbReference>
<dbReference type="Pfam" id="PF00023">
    <property type="entry name" value="Ank"/>
    <property type="match status" value="1"/>
</dbReference>
<reference evidence="6" key="2">
    <citation type="submission" date="2012-11" db="EMBL/GenBank/DDBJ databases">
        <authorList>
            <person name="Kuo A."/>
            <person name="Curtis B.A."/>
            <person name="Tanifuji G."/>
            <person name="Burki F."/>
            <person name="Gruber A."/>
            <person name="Irimia M."/>
            <person name="Maruyama S."/>
            <person name="Arias M.C."/>
            <person name="Ball S.G."/>
            <person name="Gile G.H."/>
            <person name="Hirakawa Y."/>
            <person name="Hopkins J.F."/>
            <person name="Rensing S.A."/>
            <person name="Schmutz J."/>
            <person name="Symeonidi A."/>
            <person name="Elias M."/>
            <person name="Eveleigh R.J."/>
            <person name="Herman E.K."/>
            <person name="Klute M.J."/>
            <person name="Nakayama T."/>
            <person name="Obornik M."/>
            <person name="Reyes-Prieto A."/>
            <person name="Armbrust E.V."/>
            <person name="Aves S.J."/>
            <person name="Beiko R.G."/>
            <person name="Coutinho P."/>
            <person name="Dacks J.B."/>
            <person name="Durnford D.G."/>
            <person name="Fast N.M."/>
            <person name="Green B.R."/>
            <person name="Grisdale C."/>
            <person name="Hempe F."/>
            <person name="Henrissat B."/>
            <person name="Hoppner M.P."/>
            <person name="Ishida K.-I."/>
            <person name="Kim E."/>
            <person name="Koreny L."/>
            <person name="Kroth P.G."/>
            <person name="Liu Y."/>
            <person name="Malik S.-B."/>
            <person name="Maier U.G."/>
            <person name="McRose D."/>
            <person name="Mock T."/>
            <person name="Neilson J.A."/>
            <person name="Onodera N.T."/>
            <person name="Poole A.M."/>
            <person name="Pritham E.J."/>
            <person name="Richards T.A."/>
            <person name="Rocap G."/>
            <person name="Roy S.W."/>
            <person name="Sarai C."/>
            <person name="Schaack S."/>
            <person name="Shirato S."/>
            <person name="Slamovits C.H."/>
            <person name="Spencer D.F."/>
            <person name="Suzuki S."/>
            <person name="Worden A.Z."/>
            <person name="Zauner S."/>
            <person name="Barry K."/>
            <person name="Bell C."/>
            <person name="Bharti A.K."/>
            <person name="Crow J.A."/>
            <person name="Grimwood J."/>
            <person name="Kramer R."/>
            <person name="Lindquist E."/>
            <person name="Lucas S."/>
            <person name="Salamov A."/>
            <person name="McFadden G.I."/>
            <person name="Lane C.E."/>
            <person name="Keeling P.J."/>
            <person name="Gray M.W."/>
            <person name="Grigoriev I.V."/>
            <person name="Archibald J.M."/>
        </authorList>
    </citation>
    <scope>NUCLEOTIDE SEQUENCE</scope>
    <source>
        <strain evidence="6">CCMP2712</strain>
    </source>
</reference>
<feature type="repeat" description="ANK" evidence="3">
    <location>
        <begin position="61"/>
        <end position="93"/>
    </location>
</feature>
<gene>
    <name evidence="4" type="ORF">GUITHDRAFT_70309</name>
</gene>
<dbReference type="PaxDb" id="55529-EKX46761"/>
<dbReference type="EMBL" id="JH992993">
    <property type="protein sequence ID" value="EKX46761.1"/>
    <property type="molecule type" value="Genomic_DNA"/>
</dbReference>
<dbReference type="EnsemblProtists" id="EKX46761">
    <property type="protein sequence ID" value="EKX46761"/>
    <property type="gene ID" value="GUITHDRAFT_70309"/>
</dbReference>
<organism evidence="4">
    <name type="scientific">Guillardia theta (strain CCMP2712)</name>
    <name type="common">Cryptophyte</name>
    <dbReference type="NCBI Taxonomy" id="905079"/>
    <lineage>
        <taxon>Eukaryota</taxon>
        <taxon>Cryptophyceae</taxon>
        <taxon>Pyrenomonadales</taxon>
        <taxon>Geminigeraceae</taxon>
        <taxon>Guillardia</taxon>
    </lineage>
</organism>
<dbReference type="Pfam" id="PF12796">
    <property type="entry name" value="Ank_2"/>
    <property type="match status" value="1"/>
</dbReference>
<dbReference type="PANTHER" id="PTHR24124">
    <property type="entry name" value="ANKYRIN REPEAT FAMILY A"/>
    <property type="match status" value="1"/>
</dbReference>
<dbReference type="HOGENOM" id="CLU_000134_18_1_1"/>
<feature type="repeat" description="ANK" evidence="3">
    <location>
        <begin position="94"/>
        <end position="126"/>
    </location>
</feature>
<proteinExistence type="predicted"/>
<evidence type="ECO:0000256" key="3">
    <source>
        <dbReference type="PROSITE-ProRule" id="PRU00023"/>
    </source>
</evidence>
<keyword evidence="6" id="KW-1185">Reference proteome</keyword>
<evidence type="ECO:0000313" key="5">
    <source>
        <dbReference type="EnsemblProtists" id="EKX46761"/>
    </source>
</evidence>
<reference evidence="5" key="3">
    <citation type="submission" date="2015-06" db="UniProtKB">
        <authorList>
            <consortium name="EnsemblProtists"/>
        </authorList>
    </citation>
    <scope>IDENTIFICATION</scope>
</reference>
<dbReference type="GO" id="GO:0005634">
    <property type="term" value="C:nucleus"/>
    <property type="evidence" value="ECO:0007669"/>
    <property type="project" value="TreeGrafter"/>
</dbReference>
<evidence type="ECO:0000256" key="2">
    <source>
        <dbReference type="ARBA" id="ARBA00023043"/>
    </source>
</evidence>
<dbReference type="KEGG" id="gtt:GUITHDRAFT_70309"/>
<dbReference type="InterPro" id="IPR036770">
    <property type="entry name" value="Ankyrin_rpt-contain_sf"/>
</dbReference>
<evidence type="ECO:0000313" key="6">
    <source>
        <dbReference type="Proteomes" id="UP000011087"/>
    </source>
</evidence>
<dbReference type="SMART" id="SM00248">
    <property type="entry name" value="ANK"/>
    <property type="match status" value="3"/>
</dbReference>
<dbReference type="OrthoDB" id="539213at2759"/>
<accession>L1JE25</accession>
<dbReference type="eggNOG" id="KOG0504">
    <property type="taxonomic scope" value="Eukaryota"/>
</dbReference>
<sequence length="155" mass="16683">MAATYENLTTIEELVKSGVDVNGCTHFINKTPLQCAAEAGRVLSTLKLVSLGADVNLPDEEGFTALHFACFMRRDEVVKTLLELEADPNAAGASGHRPIHFAAMSGSVDMVKRLQEAGADVHAIADSGMYMNASALSWARLNKQEEVVEYLESLG</sequence>